<keyword evidence="4" id="KW-1185">Reference proteome</keyword>
<gene>
    <name evidence="3" type="ORF">GCM10011312_00130</name>
</gene>
<sequence>MNHVKNIKNYIKYLLHLLLLIKQYNIMKKITFLLFAVALLATTSQMTAQQAENVTEYNQNPVEVSAQEAPLTGTNYQVMGGVIYSNGPIFNVEGGGFGGADLSLLENNTVGNTTLGAGHQTASANRIADDWEVTETVEVTSIDFYAYQTGSTTTSTMTGVTILVWDGDPSDPASNIIFGDDAISAMVNTEWSGVYRASETSPQDDTRPIMRNTVETPGLTLTPGTYWIDWDADGTLGSGPWAPPISILGPGPIGNAKQSLAGVWQDAVDGGSGNPLGFPFDVTGTVLSLADNTIEGFSFYPNPTSGVLNISAKSTIENLTIYNMLGQELLTASPDSVSAKINISNLSTGMYVMKATVNGTVGTFNVIKK</sequence>
<evidence type="ECO:0000256" key="1">
    <source>
        <dbReference type="ARBA" id="ARBA00022729"/>
    </source>
</evidence>
<dbReference type="NCBIfam" id="TIGR04183">
    <property type="entry name" value="Por_Secre_tail"/>
    <property type="match status" value="1"/>
</dbReference>
<proteinExistence type="predicted"/>
<keyword evidence="1" id="KW-0732">Signal</keyword>
<evidence type="ECO:0000313" key="3">
    <source>
        <dbReference type="EMBL" id="GGD79768.1"/>
    </source>
</evidence>
<reference evidence="3" key="2">
    <citation type="submission" date="2020-09" db="EMBL/GenBank/DDBJ databases">
        <authorList>
            <person name="Sun Q."/>
            <person name="Zhou Y."/>
        </authorList>
    </citation>
    <scope>NUCLEOTIDE SEQUENCE</scope>
    <source>
        <strain evidence="3">CGMCC 1.12924</strain>
    </source>
</reference>
<accession>A0A8J2V662</accession>
<comment type="caution">
    <text evidence="3">The sequence shown here is derived from an EMBL/GenBank/DDBJ whole genome shotgun (WGS) entry which is preliminary data.</text>
</comment>
<reference evidence="3" key="1">
    <citation type="journal article" date="2014" name="Int. J. Syst. Evol. Microbiol.">
        <title>Complete genome sequence of Corynebacterium casei LMG S-19264T (=DSM 44701T), isolated from a smear-ripened cheese.</title>
        <authorList>
            <consortium name="US DOE Joint Genome Institute (JGI-PGF)"/>
            <person name="Walter F."/>
            <person name="Albersmeier A."/>
            <person name="Kalinowski J."/>
            <person name="Ruckert C."/>
        </authorList>
    </citation>
    <scope>NUCLEOTIDE SEQUENCE</scope>
    <source>
        <strain evidence="3">CGMCC 1.12924</strain>
    </source>
</reference>
<dbReference type="Pfam" id="PF18962">
    <property type="entry name" value="Por_Secre_tail"/>
    <property type="match status" value="1"/>
</dbReference>
<dbReference type="EMBL" id="BMGK01000001">
    <property type="protein sequence ID" value="GGD79768.1"/>
    <property type="molecule type" value="Genomic_DNA"/>
</dbReference>
<dbReference type="Proteomes" id="UP000652231">
    <property type="component" value="Unassembled WGS sequence"/>
</dbReference>
<dbReference type="AlphaFoldDB" id="A0A8J2V662"/>
<organism evidence="3 4">
    <name type="scientific">Planktosalinus lacus</name>
    <dbReference type="NCBI Taxonomy" id="1526573"/>
    <lineage>
        <taxon>Bacteria</taxon>
        <taxon>Pseudomonadati</taxon>
        <taxon>Bacteroidota</taxon>
        <taxon>Flavobacteriia</taxon>
        <taxon>Flavobacteriales</taxon>
        <taxon>Flavobacteriaceae</taxon>
        <taxon>Planktosalinus</taxon>
    </lineage>
</organism>
<evidence type="ECO:0000313" key="4">
    <source>
        <dbReference type="Proteomes" id="UP000652231"/>
    </source>
</evidence>
<protein>
    <recommendedName>
        <fullName evidence="2">Secretion system C-terminal sorting domain-containing protein</fullName>
    </recommendedName>
</protein>
<dbReference type="InterPro" id="IPR026444">
    <property type="entry name" value="Secre_tail"/>
</dbReference>
<evidence type="ECO:0000259" key="2">
    <source>
        <dbReference type="Pfam" id="PF18962"/>
    </source>
</evidence>
<feature type="domain" description="Secretion system C-terminal sorting" evidence="2">
    <location>
        <begin position="300"/>
        <end position="359"/>
    </location>
</feature>
<name>A0A8J2V662_9FLAO</name>